<dbReference type="Gene3D" id="3.40.50.720">
    <property type="entry name" value="NAD(P)-binding Rossmann-like Domain"/>
    <property type="match status" value="1"/>
</dbReference>
<dbReference type="Pfam" id="PF03435">
    <property type="entry name" value="Sacchrp_dh_NADP"/>
    <property type="match status" value="1"/>
</dbReference>
<feature type="region of interest" description="Disordered" evidence="2">
    <location>
        <begin position="210"/>
        <end position="233"/>
    </location>
</feature>
<dbReference type="FunFam" id="3.40.50.720:FF:000413">
    <property type="entry name" value="Trans-acting enoyl reductase"/>
    <property type="match status" value="1"/>
</dbReference>
<keyword evidence="5" id="KW-1185">Reference proteome</keyword>
<reference evidence="4" key="1">
    <citation type="submission" date="2013-05" db="EMBL/GenBank/DDBJ databases">
        <title>Genome assembly of Cystobacter fuscus DSM 2262.</title>
        <authorList>
            <person name="Sharma G."/>
            <person name="Khatri I."/>
            <person name="Kaur C."/>
            <person name="Mayilraj S."/>
            <person name="Subramanian S."/>
        </authorList>
    </citation>
    <scope>NUCLEOTIDE SEQUENCE [LARGE SCALE GENOMIC DNA]</scope>
    <source>
        <strain evidence="4">DSM 2262</strain>
    </source>
</reference>
<dbReference type="GO" id="GO:0005886">
    <property type="term" value="C:plasma membrane"/>
    <property type="evidence" value="ECO:0007669"/>
    <property type="project" value="TreeGrafter"/>
</dbReference>
<proteinExistence type="inferred from homology"/>
<name>S9PAB3_CYSF2</name>
<evidence type="ECO:0000256" key="2">
    <source>
        <dbReference type="SAM" id="MobiDB-lite"/>
    </source>
</evidence>
<feature type="domain" description="Saccharopine dehydrogenase NADP binding" evidence="3">
    <location>
        <begin position="13"/>
        <end position="145"/>
    </location>
</feature>
<comment type="similarity">
    <text evidence="1">Belongs to the saccharopine dehydrogenase family. Enoyl reductase subfamily.</text>
</comment>
<dbReference type="SUPFAM" id="SSF51735">
    <property type="entry name" value="NAD(P)-binding Rossmann-fold domains"/>
    <property type="match status" value="1"/>
</dbReference>
<evidence type="ECO:0000313" key="4">
    <source>
        <dbReference type="EMBL" id="EPX61350.1"/>
    </source>
</evidence>
<dbReference type="EMBL" id="ANAH02000010">
    <property type="protein sequence ID" value="EPX61350.1"/>
    <property type="molecule type" value="Genomic_DNA"/>
</dbReference>
<comment type="caution">
    <text evidence="4">The sequence shown here is derived from an EMBL/GenBank/DDBJ whole genome shotgun (WGS) entry which is preliminary data.</text>
</comment>
<protein>
    <recommendedName>
        <fullName evidence="3">Saccharopine dehydrogenase NADP binding domain-containing protein</fullName>
    </recommendedName>
</protein>
<dbReference type="InterPro" id="IPR036291">
    <property type="entry name" value="NAD(P)-bd_dom_sf"/>
</dbReference>
<evidence type="ECO:0000256" key="1">
    <source>
        <dbReference type="ARBA" id="ARBA00010591"/>
    </source>
</evidence>
<dbReference type="InterPro" id="IPR005097">
    <property type="entry name" value="Sacchrp_dh_NADP-bd"/>
</dbReference>
<sequence>MPMPKSAKPEFDVIVWGATGFTGRLVAEYLARTQDTHRARWALAGRDRSKLEQVRAKIASANAACAELPLVLANAQDAASLDTLVGRTRVIISTVGPYARYGNELVAACARGGTDYCDLTGEVQWMRRMIDAHDAQARESGARIVHTCGFDSIPSDLGVLMLQEYMRAQHGGHCDRVRYYTTKLKGGVSGGTVASMLQMMDELEKDPSLRRVLGNTHALDPEPRRGRPEERDQMGVRYDAELGSWTAPFFMAAVNTRVVRRSNALLGYPWGKDFLYSEASSFGPGAKGLLTATSFTAGMGAFLGLSSVSRVRKELEKRVLPAPGTGPSEEQREKGSFSIKLLGEGQSTKTGGRVKLEGKVAAKGDPGYAATSRMLAESALCLAFDDIPSAGGILTPASGMGTRLIDRLRKADMTFEVREATSNTY</sequence>
<dbReference type="PANTHER" id="PTHR12286">
    <property type="entry name" value="SACCHAROPINE DEHYDROGENASE-LIKE OXIDOREDUCTASE"/>
    <property type="match status" value="1"/>
</dbReference>
<feature type="compositionally biased region" description="Basic and acidic residues" evidence="2">
    <location>
        <begin position="219"/>
        <end position="233"/>
    </location>
</feature>
<evidence type="ECO:0000313" key="5">
    <source>
        <dbReference type="Proteomes" id="UP000011682"/>
    </source>
</evidence>
<dbReference type="AlphaFoldDB" id="S9PAB3"/>
<dbReference type="InterPro" id="IPR051276">
    <property type="entry name" value="Saccharopine_DH-like_oxidrdct"/>
</dbReference>
<dbReference type="PANTHER" id="PTHR12286:SF5">
    <property type="entry name" value="SACCHAROPINE DEHYDROGENASE-LIKE OXIDOREDUCTASE"/>
    <property type="match status" value="1"/>
</dbReference>
<evidence type="ECO:0000259" key="3">
    <source>
        <dbReference type="Pfam" id="PF03435"/>
    </source>
</evidence>
<dbReference type="Proteomes" id="UP000011682">
    <property type="component" value="Unassembled WGS sequence"/>
</dbReference>
<organism evidence="4 5">
    <name type="scientific">Cystobacter fuscus (strain ATCC 25194 / DSM 2262 / NBRC 100088 / M29)</name>
    <dbReference type="NCBI Taxonomy" id="1242864"/>
    <lineage>
        <taxon>Bacteria</taxon>
        <taxon>Pseudomonadati</taxon>
        <taxon>Myxococcota</taxon>
        <taxon>Myxococcia</taxon>
        <taxon>Myxococcales</taxon>
        <taxon>Cystobacterineae</taxon>
        <taxon>Archangiaceae</taxon>
        <taxon>Cystobacter</taxon>
    </lineage>
</organism>
<gene>
    <name evidence="4" type="ORF">D187_001133</name>
</gene>
<dbReference type="eggNOG" id="COG3268">
    <property type="taxonomic scope" value="Bacteria"/>
</dbReference>
<accession>S9PAB3</accession>
<dbReference type="GO" id="GO:0009247">
    <property type="term" value="P:glycolipid biosynthetic process"/>
    <property type="evidence" value="ECO:0007669"/>
    <property type="project" value="TreeGrafter"/>
</dbReference>